<evidence type="ECO:0000256" key="1">
    <source>
        <dbReference type="SAM" id="MobiDB-lite"/>
    </source>
</evidence>
<protein>
    <recommendedName>
        <fullName evidence="4">1,4-alpha-glucan branching enzyme</fullName>
    </recommendedName>
</protein>
<name>A0ABN2EVD1_9ACTN</name>
<proteinExistence type="predicted"/>
<keyword evidence="3" id="KW-1185">Reference proteome</keyword>
<gene>
    <name evidence="2" type="ORF">GCM10009744_02310</name>
</gene>
<evidence type="ECO:0000313" key="2">
    <source>
        <dbReference type="EMBL" id="GAA1619200.1"/>
    </source>
</evidence>
<dbReference type="EMBL" id="BAAANE010000001">
    <property type="protein sequence ID" value="GAA1619200.1"/>
    <property type="molecule type" value="Genomic_DNA"/>
</dbReference>
<organism evidence="2 3">
    <name type="scientific">Kribbella alba</name>
    <dbReference type="NCBI Taxonomy" id="190197"/>
    <lineage>
        <taxon>Bacteria</taxon>
        <taxon>Bacillati</taxon>
        <taxon>Actinomycetota</taxon>
        <taxon>Actinomycetes</taxon>
        <taxon>Propionibacteriales</taxon>
        <taxon>Kribbellaceae</taxon>
        <taxon>Kribbella</taxon>
    </lineage>
</organism>
<evidence type="ECO:0008006" key="4">
    <source>
        <dbReference type="Google" id="ProtNLM"/>
    </source>
</evidence>
<evidence type="ECO:0000313" key="3">
    <source>
        <dbReference type="Proteomes" id="UP001501319"/>
    </source>
</evidence>
<comment type="caution">
    <text evidence="2">The sequence shown here is derived from an EMBL/GenBank/DDBJ whole genome shotgun (WGS) entry which is preliminary data.</text>
</comment>
<accession>A0ABN2EVD1</accession>
<dbReference type="Proteomes" id="UP001501319">
    <property type="component" value="Unassembled WGS sequence"/>
</dbReference>
<sequence length="106" mass="12029">MADSKSKGQTTEEHRGQTLETTDHDAIRAWAERRGAKPAMVKDTGSGGDDGVLRLDFPGYGGQDLQEVSWDEWFKVFDDRGLRFVYQEHTKDGSDSNFFRLVRSDD</sequence>
<feature type="region of interest" description="Disordered" evidence="1">
    <location>
        <begin position="1"/>
        <end position="25"/>
    </location>
</feature>
<reference evidence="2 3" key="1">
    <citation type="journal article" date="2019" name="Int. J. Syst. Evol. Microbiol.">
        <title>The Global Catalogue of Microorganisms (GCM) 10K type strain sequencing project: providing services to taxonomists for standard genome sequencing and annotation.</title>
        <authorList>
            <consortium name="The Broad Institute Genomics Platform"/>
            <consortium name="The Broad Institute Genome Sequencing Center for Infectious Disease"/>
            <person name="Wu L."/>
            <person name="Ma J."/>
        </authorList>
    </citation>
    <scope>NUCLEOTIDE SEQUENCE [LARGE SCALE GENOMIC DNA]</scope>
    <source>
        <strain evidence="2 3">JCM 14306</strain>
    </source>
</reference>
<dbReference type="RefSeq" id="WP_344107594.1">
    <property type="nucleotide sequence ID" value="NZ_BAAANE010000001.1"/>
</dbReference>